<keyword evidence="3" id="KW-0479">Metal-binding</keyword>
<keyword evidence="4 7" id="KW-0378">Hydrolase</keyword>
<dbReference type="GeneID" id="94444502"/>
<evidence type="ECO:0000313" key="7">
    <source>
        <dbReference type="EMBL" id="KJL17578.1"/>
    </source>
</evidence>
<keyword evidence="8" id="KW-1185">Reference proteome</keyword>
<gene>
    <name evidence="7" type="primary">attM</name>
    <name evidence="7" type="ORF">RN50_02671</name>
</gene>
<dbReference type="Proteomes" id="UP000033572">
    <property type="component" value="Unassembled WGS sequence"/>
</dbReference>
<dbReference type="InterPro" id="IPR051013">
    <property type="entry name" value="MBL_superfamily_lactonases"/>
</dbReference>
<dbReference type="SMART" id="SM00849">
    <property type="entry name" value="Lactamase_B"/>
    <property type="match status" value="1"/>
</dbReference>
<evidence type="ECO:0000256" key="3">
    <source>
        <dbReference type="ARBA" id="ARBA00022723"/>
    </source>
</evidence>
<evidence type="ECO:0000313" key="8">
    <source>
        <dbReference type="Proteomes" id="UP000033572"/>
    </source>
</evidence>
<evidence type="ECO:0000256" key="5">
    <source>
        <dbReference type="ARBA" id="ARBA00022833"/>
    </source>
</evidence>
<dbReference type="InterPro" id="IPR036866">
    <property type="entry name" value="RibonucZ/Hydroxyglut_hydro"/>
</dbReference>
<comment type="similarity">
    <text evidence="2">Belongs to the metallo-beta-lactamase superfamily.</text>
</comment>
<dbReference type="PANTHER" id="PTHR42978:SF2">
    <property type="entry name" value="102 KBASES UNSTABLE REGION: FROM 1 TO 119443"/>
    <property type="match status" value="1"/>
</dbReference>
<keyword evidence="5" id="KW-0862">Zinc</keyword>
<dbReference type="InterPro" id="IPR001279">
    <property type="entry name" value="Metallo-B-lactamas"/>
</dbReference>
<evidence type="ECO:0000256" key="4">
    <source>
        <dbReference type="ARBA" id="ARBA00022801"/>
    </source>
</evidence>
<evidence type="ECO:0000259" key="6">
    <source>
        <dbReference type="SMART" id="SM00849"/>
    </source>
</evidence>
<dbReference type="Pfam" id="PF00753">
    <property type="entry name" value="Lactamase_B"/>
    <property type="match status" value="1"/>
</dbReference>
<accession>A0A0F0K9I5</accession>
<organism evidence="7 8">
    <name type="scientific">Microbacterium foliorum</name>
    <dbReference type="NCBI Taxonomy" id="104336"/>
    <lineage>
        <taxon>Bacteria</taxon>
        <taxon>Bacillati</taxon>
        <taxon>Actinomycetota</taxon>
        <taxon>Actinomycetes</taxon>
        <taxon>Micrococcales</taxon>
        <taxon>Microbacteriaceae</taxon>
        <taxon>Microbacterium</taxon>
    </lineage>
</organism>
<dbReference type="PATRIC" id="fig|104336.4.peg.2717"/>
<dbReference type="KEGG" id="mfol:DXT68_08860"/>
<comment type="caution">
    <text evidence="7">The sequence shown here is derived from an EMBL/GenBank/DDBJ whole genome shotgun (WGS) entry which is preliminary data.</text>
</comment>
<reference evidence="7 8" key="1">
    <citation type="submission" date="2015-02" db="EMBL/GenBank/DDBJ databases">
        <title>Draft genome sequences of ten Microbacterium spp. with emphasis on heavy metal contaminated environments.</title>
        <authorList>
            <person name="Corretto E."/>
        </authorList>
    </citation>
    <scope>NUCLEOTIDE SEQUENCE [LARGE SCALE GENOMIC DNA]</scope>
    <source>
        <strain evidence="7 8">DSM 12966</strain>
    </source>
</reference>
<name>A0A0F0K9I5_9MICO</name>
<evidence type="ECO:0000256" key="1">
    <source>
        <dbReference type="ARBA" id="ARBA00001947"/>
    </source>
</evidence>
<proteinExistence type="inferred from homology"/>
<dbReference type="GO" id="GO:0102007">
    <property type="term" value="F:acyl-L-homoserine-lactone lactonohydrolase activity"/>
    <property type="evidence" value="ECO:0007669"/>
    <property type="project" value="UniProtKB-EC"/>
</dbReference>
<dbReference type="Gene3D" id="3.60.15.10">
    <property type="entry name" value="Ribonuclease Z/Hydroxyacylglutathione hydrolase-like"/>
    <property type="match status" value="1"/>
</dbReference>
<dbReference type="SUPFAM" id="SSF56281">
    <property type="entry name" value="Metallo-hydrolase/oxidoreductase"/>
    <property type="match status" value="1"/>
</dbReference>
<dbReference type="GO" id="GO:0046872">
    <property type="term" value="F:metal ion binding"/>
    <property type="evidence" value="ECO:0007669"/>
    <property type="project" value="UniProtKB-KW"/>
</dbReference>
<dbReference type="EMBL" id="JYIU01000046">
    <property type="protein sequence ID" value="KJL17578.1"/>
    <property type="molecule type" value="Genomic_DNA"/>
</dbReference>
<evidence type="ECO:0000256" key="2">
    <source>
        <dbReference type="ARBA" id="ARBA00007749"/>
    </source>
</evidence>
<dbReference type="AlphaFoldDB" id="A0A0F0K9I5"/>
<dbReference type="EC" id="3.1.1.81" evidence="7"/>
<sequence>MTGRLRHYVCGKTVHDVGAMFHGEPRGRREFPSGVFLYDAADGRRVLFDTGYATGEWRTGWRGAAYRRLLPPQVDDEDDIAMQLRGDGVDPASVTHVVLSHLHPDHIGGVRRFPHATFVLSAGHQRTLAGPRLRDGVLTGLLPDWFSGVERRTLADDAFVDVAVRGTVLRGHDLLGDGSYLVVDLPGHADGHLGALIEGRVLLAGDAAWGTDLLDASGRLRMLPRAVQHDPQRYASTASKLRGLAAAGIHVVCSHDPLGATELLS</sequence>
<dbReference type="RefSeq" id="WP_052677818.1">
    <property type="nucleotide sequence ID" value="NZ_CP031425.1"/>
</dbReference>
<comment type="cofactor">
    <cofactor evidence="1">
        <name>Zn(2+)</name>
        <dbReference type="ChEBI" id="CHEBI:29105"/>
    </cofactor>
</comment>
<protein>
    <submittedName>
        <fullName evidence="7">N-acyl homoserine lactonase AttM</fullName>
        <ecNumber evidence="7">3.1.1.81</ecNumber>
    </submittedName>
</protein>
<feature type="domain" description="Metallo-beta-lactamase" evidence="6">
    <location>
        <begin position="32"/>
        <end position="255"/>
    </location>
</feature>
<dbReference type="PANTHER" id="PTHR42978">
    <property type="entry name" value="QUORUM-QUENCHING LACTONASE YTNP-RELATED-RELATED"/>
    <property type="match status" value="1"/>
</dbReference>
<dbReference type="CDD" id="cd07730">
    <property type="entry name" value="metallo-hydrolase-like_MBL-fold"/>
    <property type="match status" value="1"/>
</dbReference>